<dbReference type="EMBL" id="BAAAZE010000010">
    <property type="protein sequence ID" value="GAA4027895.1"/>
    <property type="molecule type" value="Genomic_DNA"/>
</dbReference>
<accession>A0ABP7TLM5</accession>
<evidence type="ECO:0000313" key="4">
    <source>
        <dbReference type="Proteomes" id="UP001501353"/>
    </source>
</evidence>
<dbReference type="PRINTS" id="PR01438">
    <property type="entry name" value="UNVRSLSTRESS"/>
</dbReference>
<feature type="domain" description="UspA" evidence="2">
    <location>
        <begin position="156"/>
        <end position="289"/>
    </location>
</feature>
<dbReference type="InterPro" id="IPR006016">
    <property type="entry name" value="UspA"/>
</dbReference>
<evidence type="ECO:0000256" key="1">
    <source>
        <dbReference type="ARBA" id="ARBA00008791"/>
    </source>
</evidence>
<proteinExistence type="inferred from homology"/>
<organism evidence="3 4">
    <name type="scientific">Actimicrobium antarcticum</name>
    <dbReference type="NCBI Taxonomy" id="1051899"/>
    <lineage>
        <taxon>Bacteria</taxon>
        <taxon>Pseudomonadati</taxon>
        <taxon>Pseudomonadota</taxon>
        <taxon>Betaproteobacteria</taxon>
        <taxon>Burkholderiales</taxon>
        <taxon>Oxalobacteraceae</taxon>
        <taxon>Actimicrobium</taxon>
    </lineage>
</organism>
<dbReference type="InterPro" id="IPR006015">
    <property type="entry name" value="Universal_stress_UspA"/>
</dbReference>
<dbReference type="CDD" id="cd00293">
    <property type="entry name" value="USP-like"/>
    <property type="match status" value="1"/>
</dbReference>
<dbReference type="PANTHER" id="PTHR46268:SF15">
    <property type="entry name" value="UNIVERSAL STRESS PROTEIN HP_0031"/>
    <property type="match status" value="1"/>
</dbReference>
<keyword evidence="4" id="KW-1185">Reference proteome</keyword>
<dbReference type="RefSeq" id="WP_344763936.1">
    <property type="nucleotide sequence ID" value="NZ_BAAAZE010000010.1"/>
</dbReference>
<comment type="similarity">
    <text evidence="1">Belongs to the universal stress protein A family.</text>
</comment>
<reference evidence="4" key="1">
    <citation type="journal article" date="2019" name="Int. J. Syst. Evol. Microbiol.">
        <title>The Global Catalogue of Microorganisms (GCM) 10K type strain sequencing project: providing services to taxonomists for standard genome sequencing and annotation.</title>
        <authorList>
            <consortium name="The Broad Institute Genomics Platform"/>
            <consortium name="The Broad Institute Genome Sequencing Center for Infectious Disease"/>
            <person name="Wu L."/>
            <person name="Ma J."/>
        </authorList>
    </citation>
    <scope>NUCLEOTIDE SEQUENCE [LARGE SCALE GENOMIC DNA]</scope>
    <source>
        <strain evidence="4">JCM 16673</strain>
    </source>
</reference>
<dbReference type="Gene3D" id="3.40.50.12370">
    <property type="match status" value="1"/>
</dbReference>
<dbReference type="Proteomes" id="UP001501353">
    <property type="component" value="Unassembled WGS sequence"/>
</dbReference>
<protein>
    <submittedName>
        <fullName evidence="3">Universal stress protein</fullName>
    </submittedName>
</protein>
<evidence type="ECO:0000313" key="3">
    <source>
        <dbReference type="EMBL" id="GAA4027895.1"/>
    </source>
</evidence>
<dbReference type="PANTHER" id="PTHR46268">
    <property type="entry name" value="STRESS RESPONSE PROTEIN NHAX"/>
    <property type="match status" value="1"/>
</dbReference>
<dbReference type="Pfam" id="PF00582">
    <property type="entry name" value="Usp"/>
    <property type="match status" value="1"/>
</dbReference>
<sequence length="290" mass="30839">MNYPSILVHVDASSRTAERVRIAAEMALRDDAHLIGTATTGVSGLFYLPGAIGEGNLQLGAMLDMLKQRGNFALEGFTAIVDKMGVRSFETRLADEEAGPGISLQARYCDLVIIGQTDPGESSPSVTDQFPEYVVMHSARPVLIIPYAGHFEHIGRRVLIGWDGSMQATRAVTASIALLRQAGSVQLVVFNPTAKAGVHGDQPGADIALYLARHGIKVEVSVQTTYDSNSSIGRTTDLDIGNALLSHAADIGADLIVMGGYAHSRFRQVLLGGVTNTILSSMTVPVLMAH</sequence>
<evidence type="ECO:0000259" key="2">
    <source>
        <dbReference type="Pfam" id="PF00582"/>
    </source>
</evidence>
<comment type="caution">
    <text evidence="3">The sequence shown here is derived from an EMBL/GenBank/DDBJ whole genome shotgun (WGS) entry which is preliminary data.</text>
</comment>
<name>A0ABP7TLM5_9BURK</name>
<dbReference type="SUPFAM" id="SSF52402">
    <property type="entry name" value="Adenine nucleotide alpha hydrolases-like"/>
    <property type="match status" value="2"/>
</dbReference>
<gene>
    <name evidence="3" type="ORF">GCM10022212_27580</name>
</gene>